<dbReference type="InterPro" id="IPR002110">
    <property type="entry name" value="Ankyrin_rpt"/>
</dbReference>
<evidence type="ECO:0000313" key="2">
    <source>
        <dbReference type="Proteomes" id="UP000054408"/>
    </source>
</evidence>
<dbReference type="STRING" id="461836.A0A0L0D3M8"/>
<evidence type="ECO:0000313" key="1">
    <source>
        <dbReference type="EMBL" id="KNC46835.1"/>
    </source>
</evidence>
<name>A0A0L0D3M8_THETB</name>
<dbReference type="EMBL" id="GL349444">
    <property type="protein sequence ID" value="KNC46835.1"/>
    <property type="molecule type" value="Genomic_DNA"/>
</dbReference>
<dbReference type="GeneID" id="25569675"/>
<protein>
    <submittedName>
        <fullName evidence="1">Uncharacterized protein</fullName>
    </submittedName>
</protein>
<dbReference type="RefSeq" id="XP_013760258.1">
    <property type="nucleotide sequence ID" value="XM_013904804.1"/>
</dbReference>
<dbReference type="SUPFAM" id="SSF48403">
    <property type="entry name" value="Ankyrin repeat"/>
    <property type="match status" value="1"/>
</dbReference>
<organism evidence="1 2">
    <name type="scientific">Thecamonas trahens ATCC 50062</name>
    <dbReference type="NCBI Taxonomy" id="461836"/>
    <lineage>
        <taxon>Eukaryota</taxon>
        <taxon>Apusozoa</taxon>
        <taxon>Apusomonadida</taxon>
        <taxon>Apusomonadidae</taxon>
        <taxon>Thecamonas</taxon>
    </lineage>
</organism>
<gene>
    <name evidence="1" type="ORF">AMSG_11760</name>
</gene>
<reference evidence="1 2" key="1">
    <citation type="submission" date="2010-05" db="EMBL/GenBank/DDBJ databases">
        <title>The Genome Sequence of Thecamonas trahens ATCC 50062.</title>
        <authorList>
            <consortium name="The Broad Institute Genome Sequencing Platform"/>
            <person name="Russ C."/>
            <person name="Cuomo C."/>
            <person name="Shea T."/>
            <person name="Young S.K."/>
            <person name="Zeng Q."/>
            <person name="Koehrsen M."/>
            <person name="Haas B."/>
            <person name="Borodovsky M."/>
            <person name="Guigo R."/>
            <person name="Alvarado L."/>
            <person name="Berlin A."/>
            <person name="Bochicchio J."/>
            <person name="Borenstein D."/>
            <person name="Chapman S."/>
            <person name="Chen Z."/>
            <person name="Freedman E."/>
            <person name="Gellesch M."/>
            <person name="Goldberg J."/>
            <person name="Griggs A."/>
            <person name="Gujja S."/>
            <person name="Heilman E."/>
            <person name="Heiman D."/>
            <person name="Hepburn T."/>
            <person name="Howarth C."/>
            <person name="Jen D."/>
            <person name="Larson L."/>
            <person name="Mehta T."/>
            <person name="Park D."/>
            <person name="Pearson M."/>
            <person name="Roberts A."/>
            <person name="Saif S."/>
            <person name="Shenoy N."/>
            <person name="Sisk P."/>
            <person name="Stolte C."/>
            <person name="Sykes S."/>
            <person name="Thomson T."/>
            <person name="Walk T."/>
            <person name="White J."/>
            <person name="Yandava C."/>
            <person name="Burger G."/>
            <person name="Gray M.W."/>
            <person name="Holland P.W.H."/>
            <person name="King N."/>
            <person name="Lang F.B.F."/>
            <person name="Roger A.J."/>
            <person name="Ruiz-Trillo I."/>
            <person name="Lander E."/>
            <person name="Nusbaum C."/>
        </authorList>
    </citation>
    <scope>NUCLEOTIDE SEQUENCE [LARGE SCALE GENOMIC DNA]</scope>
    <source>
        <strain evidence="1 2">ATCC 50062</strain>
    </source>
</reference>
<accession>A0A0L0D3M8</accession>
<dbReference type="Proteomes" id="UP000054408">
    <property type="component" value="Unassembled WGS sequence"/>
</dbReference>
<dbReference type="Pfam" id="PF12796">
    <property type="entry name" value="Ank_2"/>
    <property type="match status" value="1"/>
</dbReference>
<keyword evidence="2" id="KW-1185">Reference proteome</keyword>
<dbReference type="Gene3D" id="1.25.40.20">
    <property type="entry name" value="Ankyrin repeat-containing domain"/>
    <property type="match status" value="1"/>
</dbReference>
<dbReference type="AlphaFoldDB" id="A0A0L0D3M8"/>
<dbReference type="OrthoDB" id="1577640at2759"/>
<proteinExistence type="predicted"/>
<dbReference type="InterPro" id="IPR036770">
    <property type="entry name" value="Ankyrin_rpt-contain_sf"/>
</dbReference>
<sequence>MLKSSVFAGCTEVVQLLIADPRVDPTVGNNICVRLACEYGHTTIVEQLLAIEAVDPMPTSWFDWTTMHRSADIVRLLLHHPKVDLSFHDGYTLRWAAEHGHADLVADILTAGLDADINDGAAREAAAANGHANIVALLGCK</sequence>